<feature type="transmembrane region" description="Helical" evidence="1">
    <location>
        <begin position="12"/>
        <end position="33"/>
    </location>
</feature>
<feature type="transmembrane region" description="Helical" evidence="1">
    <location>
        <begin position="118"/>
        <end position="136"/>
    </location>
</feature>
<keyword evidence="1" id="KW-0472">Membrane</keyword>
<feature type="transmembrane region" description="Helical" evidence="1">
    <location>
        <begin position="53"/>
        <end position="72"/>
    </location>
</feature>
<organism evidence="2 3">
    <name type="scientific">Lactobacillus xujianguonis</name>
    <dbReference type="NCBI Taxonomy" id="2495899"/>
    <lineage>
        <taxon>Bacteria</taxon>
        <taxon>Bacillati</taxon>
        <taxon>Bacillota</taxon>
        <taxon>Bacilli</taxon>
        <taxon>Lactobacillales</taxon>
        <taxon>Lactobacillaceae</taxon>
        <taxon>Lactobacillus</taxon>
    </lineage>
</organism>
<protein>
    <submittedName>
        <fullName evidence="2">Uncharacterized protein</fullName>
    </submittedName>
</protein>
<evidence type="ECO:0000256" key="1">
    <source>
        <dbReference type="SAM" id="Phobius"/>
    </source>
</evidence>
<keyword evidence="3" id="KW-1185">Reference proteome</keyword>
<sequence length="139" mass="15708">MQQDLEKIKAKLNVRYSEILIGLFILGKGLLLTKDTKYFIYPPQWKQYENSKYVAIGLIALGVLLMAFAFVTPYVHKTKTKIQIIIITKILLVMAGVVCMALALIQLTHGAFTPYYRMGHSAWGDLIIFGFIYLTACDA</sequence>
<accession>A0A437SXY1</accession>
<feature type="transmembrane region" description="Helical" evidence="1">
    <location>
        <begin position="84"/>
        <end position="106"/>
    </location>
</feature>
<dbReference type="Proteomes" id="UP000288291">
    <property type="component" value="Unassembled WGS sequence"/>
</dbReference>
<gene>
    <name evidence="2" type="ORF">EJK17_00380</name>
</gene>
<dbReference type="AlphaFoldDB" id="A0A437SXY1"/>
<keyword evidence="1" id="KW-0812">Transmembrane</keyword>
<proteinExistence type="predicted"/>
<reference evidence="2 3" key="1">
    <citation type="submission" date="2018-12" db="EMBL/GenBank/DDBJ databases">
        <authorList>
            <person name="Meng J."/>
        </authorList>
    </citation>
    <scope>NUCLEOTIDE SEQUENCE [LARGE SCALE GENOMIC DNA]</scope>
    <source>
        <strain evidence="2 3">HT111-2</strain>
    </source>
</reference>
<keyword evidence="1" id="KW-1133">Transmembrane helix</keyword>
<name>A0A437SXY1_9LACO</name>
<evidence type="ECO:0000313" key="3">
    <source>
        <dbReference type="Proteomes" id="UP000288291"/>
    </source>
</evidence>
<comment type="caution">
    <text evidence="2">The sequence shown here is derived from an EMBL/GenBank/DDBJ whole genome shotgun (WGS) entry which is preliminary data.</text>
</comment>
<evidence type="ECO:0000313" key="2">
    <source>
        <dbReference type="EMBL" id="RVU71768.1"/>
    </source>
</evidence>
<dbReference type="EMBL" id="RXIA01000001">
    <property type="protein sequence ID" value="RVU71768.1"/>
    <property type="molecule type" value="Genomic_DNA"/>
</dbReference>
<dbReference type="RefSeq" id="WP_103661161.1">
    <property type="nucleotide sequence ID" value="NZ_ML136871.1"/>
</dbReference>